<feature type="domain" description="Transposase (putative) gypsy type" evidence="4">
    <location>
        <begin position="240"/>
        <end position="298"/>
    </location>
</feature>
<reference evidence="5" key="1">
    <citation type="submission" date="2018-05" db="EMBL/GenBank/DDBJ databases">
        <title>Draft genome of Mucuna pruriens seed.</title>
        <authorList>
            <person name="Nnadi N.E."/>
            <person name="Vos R."/>
            <person name="Hasami M.H."/>
            <person name="Devisetty U.K."/>
            <person name="Aguiy J.C."/>
        </authorList>
    </citation>
    <scope>NUCLEOTIDE SEQUENCE [LARGE SCALE GENOMIC DNA]</scope>
    <source>
        <strain evidence="5">JCA_2017</strain>
    </source>
</reference>
<dbReference type="Pfam" id="PF04195">
    <property type="entry name" value="Transposase_28"/>
    <property type="match status" value="1"/>
</dbReference>
<dbReference type="AlphaFoldDB" id="A0A371H736"/>
<feature type="coiled-coil region" evidence="1">
    <location>
        <begin position="617"/>
        <end position="693"/>
    </location>
</feature>
<evidence type="ECO:0000259" key="4">
    <source>
        <dbReference type="Pfam" id="PF04195"/>
    </source>
</evidence>
<feature type="non-terminal residue" evidence="5">
    <location>
        <position position="1"/>
    </location>
</feature>
<dbReference type="Proteomes" id="UP000257109">
    <property type="component" value="Unassembled WGS sequence"/>
</dbReference>
<name>A0A371H736_MUCPR</name>
<dbReference type="EMBL" id="QJKJ01003415">
    <property type="protein sequence ID" value="RDX98597.1"/>
    <property type="molecule type" value="Genomic_DNA"/>
</dbReference>
<feature type="transmembrane region" description="Helical" evidence="3">
    <location>
        <begin position="65"/>
        <end position="85"/>
    </location>
</feature>
<dbReference type="PANTHER" id="PTHR31099:SF28">
    <property type="entry name" value="F5J5.12"/>
    <property type="match status" value="1"/>
</dbReference>
<dbReference type="PANTHER" id="PTHR31099">
    <property type="entry name" value="OS06G0165300 PROTEIN"/>
    <property type="match status" value="1"/>
</dbReference>
<dbReference type="OrthoDB" id="685909at2759"/>
<organism evidence="5 6">
    <name type="scientific">Mucuna pruriens</name>
    <name type="common">Velvet bean</name>
    <name type="synonym">Dolichos pruriens</name>
    <dbReference type="NCBI Taxonomy" id="157652"/>
    <lineage>
        <taxon>Eukaryota</taxon>
        <taxon>Viridiplantae</taxon>
        <taxon>Streptophyta</taxon>
        <taxon>Embryophyta</taxon>
        <taxon>Tracheophyta</taxon>
        <taxon>Spermatophyta</taxon>
        <taxon>Magnoliopsida</taxon>
        <taxon>eudicotyledons</taxon>
        <taxon>Gunneridae</taxon>
        <taxon>Pentapetalae</taxon>
        <taxon>rosids</taxon>
        <taxon>fabids</taxon>
        <taxon>Fabales</taxon>
        <taxon>Fabaceae</taxon>
        <taxon>Papilionoideae</taxon>
        <taxon>50 kb inversion clade</taxon>
        <taxon>NPAAA clade</taxon>
        <taxon>indigoferoid/millettioid clade</taxon>
        <taxon>Phaseoleae</taxon>
        <taxon>Mucuna</taxon>
    </lineage>
</organism>
<evidence type="ECO:0000313" key="5">
    <source>
        <dbReference type="EMBL" id="RDX98597.1"/>
    </source>
</evidence>
<evidence type="ECO:0000313" key="6">
    <source>
        <dbReference type="Proteomes" id="UP000257109"/>
    </source>
</evidence>
<proteinExistence type="predicted"/>
<dbReference type="InterPro" id="IPR007321">
    <property type="entry name" value="Transposase_28"/>
</dbReference>
<accession>A0A371H736</accession>
<evidence type="ECO:0000256" key="3">
    <source>
        <dbReference type="SAM" id="Phobius"/>
    </source>
</evidence>
<protein>
    <recommendedName>
        <fullName evidence="4">Transposase (putative) gypsy type domain-containing protein</fullName>
    </recommendedName>
</protein>
<gene>
    <name evidence="5" type="ORF">CR513_18461</name>
</gene>
<sequence>MRYDTILPRLRSTYILGPPDRPRYVSVLMDGHARADRNIAPCKLSRDSSLQSRAHIPKERRNRSVLTIWGLMFFPLLRLLIILSFRLSSCSLLSALTAYPASFAGVTLPSPPLSLHSSSTWLLKSPAEATPGGRFVAPRDEPSGSSSGSFNSYPFEVWYRDDTRDSLGDDPYCWVDAEVKKMSTLLSRSSSLLGMAKAICQKGTWSVRVSPCRVGESVSTTTSANDKPCFYLYDTLHSKLGVKLPFSHFERAVLQVLNIAPTQLHPNGWAYVRAFELLCEDLQKAPTLGVFFWFYTVKKAEKVGWTSLCSRPKRKLFQPFLASYKKFKTRFFKVTPGDSGPNLLVDRSGRPFFPLSWTHQPAVSISVNLEDLESWEKEFVKELGELPLLPSAKIIKGVDYSSRSLRELKKRKAALMAEGDQQAVADFAEPSAVVASTEPIAAAEPSPLHTTTDEASDSTSLVVLNNAASSPTVEKFDGSSPPQSEGRPLKCPHVEEPPSEDAEVKTGSQPTGGFQWDTLLARNPASSSVMGPPLFLGQAVDKGLASVGGNKVKQLGVTGTCKTLQQYAAYTLILARAAEKEFGRLEFQNRSSEERAEKIQADFLHLSKVCIEKEIKINSYRSANAALEEDLQRTVAKNKDLMGKNFDLDMAIDHANAEVGVLKQKNEDLEASNSDLRAKLASAESSLKQALEDI</sequence>
<keyword evidence="1" id="KW-0175">Coiled coil</keyword>
<feature type="region of interest" description="Disordered" evidence="2">
    <location>
        <begin position="470"/>
        <end position="516"/>
    </location>
</feature>
<keyword evidence="3" id="KW-0812">Transmembrane</keyword>
<keyword evidence="6" id="KW-1185">Reference proteome</keyword>
<comment type="caution">
    <text evidence="5">The sequence shown here is derived from an EMBL/GenBank/DDBJ whole genome shotgun (WGS) entry which is preliminary data.</text>
</comment>
<evidence type="ECO:0000256" key="1">
    <source>
        <dbReference type="SAM" id="Coils"/>
    </source>
</evidence>
<evidence type="ECO:0000256" key="2">
    <source>
        <dbReference type="SAM" id="MobiDB-lite"/>
    </source>
</evidence>
<keyword evidence="3" id="KW-1133">Transmembrane helix</keyword>
<keyword evidence="3" id="KW-0472">Membrane</keyword>